<evidence type="ECO:0000313" key="2">
    <source>
        <dbReference type="Proteomes" id="UP000025756"/>
    </source>
</evidence>
<name>A0ABR4RLR7_BORBO</name>
<proteinExistence type="predicted"/>
<protein>
    <submittedName>
        <fullName evidence="1">Uncharacterized protein</fullName>
    </submittedName>
</protein>
<dbReference type="EMBL" id="JGWH01000002">
    <property type="protein sequence ID" value="KCV38944.1"/>
    <property type="molecule type" value="Genomic_DNA"/>
</dbReference>
<sequence>MTRSRPPHGDWHRQDFMASARACACPRWDRHTAVRHRLLPVITPKA</sequence>
<evidence type="ECO:0000313" key="1">
    <source>
        <dbReference type="EMBL" id="KCV38944.1"/>
    </source>
</evidence>
<dbReference type="Proteomes" id="UP000025756">
    <property type="component" value="Unassembled WGS sequence"/>
</dbReference>
<gene>
    <name evidence="1" type="ORF">L490_0607</name>
</gene>
<keyword evidence="2" id="KW-1185">Reference proteome</keyword>
<accession>A0ABR4RLR7</accession>
<comment type="caution">
    <text evidence="1">The sequence shown here is derived from an EMBL/GenBank/DDBJ whole genome shotgun (WGS) entry which is preliminary data.</text>
</comment>
<organism evidence="1 2">
    <name type="scientific">Bordetella bronchiseptica 00-P-2796</name>
    <dbReference type="NCBI Taxonomy" id="1331199"/>
    <lineage>
        <taxon>Bacteria</taxon>
        <taxon>Pseudomonadati</taxon>
        <taxon>Pseudomonadota</taxon>
        <taxon>Betaproteobacteria</taxon>
        <taxon>Burkholderiales</taxon>
        <taxon>Alcaligenaceae</taxon>
        <taxon>Bordetella</taxon>
    </lineage>
</organism>
<reference evidence="1 2" key="1">
    <citation type="submission" date="2014-03" db="EMBL/GenBank/DDBJ databases">
        <title>Genome sequence of Bordetella bronchiseptica.</title>
        <authorList>
            <person name="Harvill E."/>
            <person name="Goodfield L.L."/>
            <person name="Ivanov Y.V."/>
            <person name="Meyer J.A."/>
            <person name="Muse S.J."/>
            <person name="Jacobs N."/>
            <person name="Bendor L."/>
            <person name="Smallridge W.E."/>
            <person name="Brinkac L.M."/>
            <person name="Sanka R."/>
            <person name="Kim M."/>
            <person name="Losada L."/>
        </authorList>
    </citation>
    <scope>NUCLEOTIDE SEQUENCE [LARGE SCALE GENOMIC DNA]</scope>
    <source>
        <strain evidence="1 2">00-P-2796</strain>
    </source>
</reference>